<dbReference type="EMBL" id="JACVVK020000008">
    <property type="protein sequence ID" value="KAK7505983.1"/>
    <property type="molecule type" value="Genomic_DNA"/>
</dbReference>
<sequence>MIIPMSEPHGQQTSVKSWLMLFERTDYAFGKFVPVTVNTVLCKFSQGYKHSGTFTESHKTEFKLQSSNEKGCRETWNHYCTSSYIGIVIAAGLPTDFARKSIVEQWVRRCVRKQTAVNCAGELVAAIPSAS</sequence>
<reference evidence="1 2" key="1">
    <citation type="journal article" date="2023" name="Sci. Data">
        <title>Genome assembly of the Korean intertidal mud-creeper Batillaria attramentaria.</title>
        <authorList>
            <person name="Patra A.K."/>
            <person name="Ho P.T."/>
            <person name="Jun S."/>
            <person name="Lee S.J."/>
            <person name="Kim Y."/>
            <person name="Won Y.J."/>
        </authorList>
    </citation>
    <scope>NUCLEOTIDE SEQUENCE [LARGE SCALE GENOMIC DNA]</scope>
    <source>
        <strain evidence="1">Wonlab-2016</strain>
    </source>
</reference>
<evidence type="ECO:0000313" key="1">
    <source>
        <dbReference type="EMBL" id="KAK7505983.1"/>
    </source>
</evidence>
<protein>
    <submittedName>
        <fullName evidence="1">Uncharacterized protein</fullName>
    </submittedName>
</protein>
<keyword evidence="2" id="KW-1185">Reference proteome</keyword>
<gene>
    <name evidence="1" type="ORF">BaRGS_00002705</name>
</gene>
<accession>A0ABD0M401</accession>
<comment type="caution">
    <text evidence="1">The sequence shown here is derived from an EMBL/GenBank/DDBJ whole genome shotgun (WGS) entry which is preliminary data.</text>
</comment>
<dbReference type="Proteomes" id="UP001519460">
    <property type="component" value="Unassembled WGS sequence"/>
</dbReference>
<organism evidence="1 2">
    <name type="scientific">Batillaria attramentaria</name>
    <dbReference type="NCBI Taxonomy" id="370345"/>
    <lineage>
        <taxon>Eukaryota</taxon>
        <taxon>Metazoa</taxon>
        <taxon>Spiralia</taxon>
        <taxon>Lophotrochozoa</taxon>
        <taxon>Mollusca</taxon>
        <taxon>Gastropoda</taxon>
        <taxon>Caenogastropoda</taxon>
        <taxon>Sorbeoconcha</taxon>
        <taxon>Cerithioidea</taxon>
        <taxon>Batillariidae</taxon>
        <taxon>Batillaria</taxon>
    </lineage>
</organism>
<dbReference type="AlphaFoldDB" id="A0ABD0M401"/>
<proteinExistence type="predicted"/>
<evidence type="ECO:0000313" key="2">
    <source>
        <dbReference type="Proteomes" id="UP001519460"/>
    </source>
</evidence>
<name>A0ABD0M401_9CAEN</name>